<sequence length="420" mass="47091">MAKLSKRSVDRAAAGPTLKVVWDDELRGFGVRIHPTGRKVYIVKCRINGQQRFITIGQHGPVTAEHARARAYEILSEAKNGRDPAQELDQGRKAPTMKALGERFLEEHVAVRCKPSTQYEYRRSVELFINPKIGTRRVTDIQRWDIAELHHSLRHIPYQANRTLGVLSKMFNLAEVWGLRPDGSNPCLHVKKFPEEKRERFLSADEYAALGRTLAELEAAKSEPVSVIAAIRLLMLTGCRLGEIMTLKWAYVDWQAKAFRLPDSKTGAKVVLFGDSVAAILHAIPKLPNNQWVITGTKEGARLTDLQPPWRRVRGRAGLDDVRLHDLRHFFASGALFLGEGLPMIGKLLGHTQVQTTARYAHLALDPVRSAVEKVSGFIAKQAAGSSRSNYTRRSRFRIVARTQLPDTLDHNDAAKLAID</sequence>
<dbReference type="Proteomes" id="UP000234752">
    <property type="component" value="Chromosome eg_2"/>
</dbReference>
<dbReference type="PANTHER" id="PTHR30629:SF2">
    <property type="entry name" value="PROPHAGE INTEGRASE INTS-RELATED"/>
    <property type="match status" value="1"/>
</dbReference>
<proteinExistence type="inferred from homology"/>
<dbReference type="GO" id="GO:0006310">
    <property type="term" value="P:DNA recombination"/>
    <property type="evidence" value="ECO:0007669"/>
    <property type="project" value="UniProtKB-KW"/>
</dbReference>
<keyword evidence="6" id="KW-1185">Reference proteome</keyword>
<dbReference type="KEGG" id="ncb:C0V82_20415"/>
<dbReference type="Gene3D" id="1.10.443.10">
    <property type="entry name" value="Intergrase catalytic core"/>
    <property type="match status" value="1"/>
</dbReference>
<evidence type="ECO:0000256" key="4">
    <source>
        <dbReference type="ARBA" id="ARBA00023172"/>
    </source>
</evidence>
<dbReference type="SUPFAM" id="SSF56349">
    <property type="entry name" value="DNA breaking-rejoining enzymes"/>
    <property type="match status" value="1"/>
</dbReference>
<dbReference type="InterPro" id="IPR050808">
    <property type="entry name" value="Phage_Integrase"/>
</dbReference>
<dbReference type="PROSITE" id="PS51900">
    <property type="entry name" value="CB"/>
    <property type="match status" value="1"/>
</dbReference>
<dbReference type="Pfam" id="PF00589">
    <property type="entry name" value="Phage_integrase"/>
    <property type="match status" value="1"/>
</dbReference>
<keyword evidence="4" id="KW-0233">DNA recombination</keyword>
<evidence type="ECO:0000256" key="2">
    <source>
        <dbReference type="ARBA" id="ARBA00022908"/>
    </source>
</evidence>
<evidence type="ECO:0000313" key="5">
    <source>
        <dbReference type="EMBL" id="AUN32920.1"/>
    </source>
</evidence>
<gene>
    <name evidence="5" type="ORF">C0V82_20415</name>
</gene>
<dbReference type="AlphaFoldDB" id="A0A2K9NIK6"/>
<evidence type="ECO:0000256" key="3">
    <source>
        <dbReference type="ARBA" id="ARBA00023125"/>
    </source>
</evidence>
<evidence type="ECO:0000256" key="1">
    <source>
        <dbReference type="ARBA" id="ARBA00008857"/>
    </source>
</evidence>
<dbReference type="PROSITE" id="PS51898">
    <property type="entry name" value="TYR_RECOMBINASE"/>
    <property type="match status" value="1"/>
</dbReference>
<dbReference type="OrthoDB" id="7298605at2"/>
<keyword evidence="2" id="KW-0229">DNA integration</keyword>
<dbReference type="InterPro" id="IPR038488">
    <property type="entry name" value="Integrase_DNA-bd_sf"/>
</dbReference>
<dbReference type="InterPro" id="IPR044068">
    <property type="entry name" value="CB"/>
</dbReference>
<reference evidence="5 6" key="1">
    <citation type="submission" date="2017-12" db="EMBL/GenBank/DDBJ databases">
        <title>Genomes of bacteria within cyanobacterial aggregates.</title>
        <authorList>
            <person name="Cai H."/>
        </authorList>
    </citation>
    <scope>NUCLEOTIDE SEQUENCE [LARGE SCALE GENOMIC DNA]</scope>
    <source>
        <strain evidence="5 6">TH16</strain>
    </source>
</reference>
<dbReference type="Gene3D" id="1.10.150.130">
    <property type="match status" value="1"/>
</dbReference>
<keyword evidence="3" id="KW-0238">DNA-binding</keyword>
<dbReference type="Gene3D" id="3.30.160.390">
    <property type="entry name" value="Integrase, DNA-binding domain"/>
    <property type="match status" value="1"/>
</dbReference>
<dbReference type="EMBL" id="CP025612">
    <property type="protein sequence ID" value="AUN32920.1"/>
    <property type="molecule type" value="Genomic_DNA"/>
</dbReference>
<dbReference type="GO" id="GO:0015074">
    <property type="term" value="P:DNA integration"/>
    <property type="evidence" value="ECO:0007669"/>
    <property type="project" value="UniProtKB-KW"/>
</dbReference>
<evidence type="ECO:0000313" key="6">
    <source>
        <dbReference type="Proteomes" id="UP000234752"/>
    </source>
</evidence>
<dbReference type="InterPro" id="IPR010998">
    <property type="entry name" value="Integrase_recombinase_N"/>
</dbReference>
<organism evidence="5 6">
    <name type="scientific">Niveispirillum cyanobacteriorum</name>
    <dbReference type="NCBI Taxonomy" id="1612173"/>
    <lineage>
        <taxon>Bacteria</taxon>
        <taxon>Pseudomonadati</taxon>
        <taxon>Pseudomonadota</taxon>
        <taxon>Alphaproteobacteria</taxon>
        <taxon>Rhodospirillales</taxon>
        <taxon>Azospirillaceae</taxon>
        <taxon>Niveispirillum</taxon>
    </lineage>
</organism>
<dbReference type="InterPro" id="IPR011010">
    <property type="entry name" value="DNA_brk_join_enz"/>
</dbReference>
<name>A0A2K9NIK6_9PROT</name>
<dbReference type="GO" id="GO:0003677">
    <property type="term" value="F:DNA binding"/>
    <property type="evidence" value="ECO:0007669"/>
    <property type="project" value="UniProtKB-UniRule"/>
</dbReference>
<protein>
    <submittedName>
        <fullName evidence="5">Integrase</fullName>
    </submittedName>
</protein>
<dbReference type="InterPro" id="IPR013762">
    <property type="entry name" value="Integrase-like_cat_sf"/>
</dbReference>
<dbReference type="CDD" id="cd00796">
    <property type="entry name" value="INT_Rci_Hp1_C"/>
    <property type="match status" value="1"/>
</dbReference>
<dbReference type="InterPro" id="IPR002104">
    <property type="entry name" value="Integrase_catalytic"/>
</dbReference>
<dbReference type="InterPro" id="IPR025166">
    <property type="entry name" value="Integrase_DNA_bind_dom"/>
</dbReference>
<accession>A0A2K9NIK6</accession>
<dbReference type="PANTHER" id="PTHR30629">
    <property type="entry name" value="PROPHAGE INTEGRASE"/>
    <property type="match status" value="1"/>
</dbReference>
<comment type="similarity">
    <text evidence="1">Belongs to the 'phage' integrase family.</text>
</comment>
<dbReference type="Pfam" id="PF13356">
    <property type="entry name" value="Arm-DNA-bind_3"/>
    <property type="match status" value="1"/>
</dbReference>